<dbReference type="OrthoDB" id="9790776at2"/>
<protein>
    <recommendedName>
        <fullName evidence="3">Lipopolysaccharide-assembly</fullName>
    </recommendedName>
</protein>
<keyword evidence="2" id="KW-1185">Reference proteome</keyword>
<organism evidence="1 2">
    <name type="scientific">Deminuibacter soli</name>
    <dbReference type="NCBI Taxonomy" id="2291815"/>
    <lineage>
        <taxon>Bacteria</taxon>
        <taxon>Pseudomonadati</taxon>
        <taxon>Bacteroidota</taxon>
        <taxon>Chitinophagia</taxon>
        <taxon>Chitinophagales</taxon>
        <taxon>Chitinophagaceae</taxon>
        <taxon>Deminuibacter</taxon>
    </lineage>
</organism>
<dbReference type="Pfam" id="PF04390">
    <property type="entry name" value="LptE"/>
    <property type="match status" value="1"/>
</dbReference>
<dbReference type="GO" id="GO:0019867">
    <property type="term" value="C:outer membrane"/>
    <property type="evidence" value="ECO:0007669"/>
    <property type="project" value="InterPro"/>
</dbReference>
<evidence type="ECO:0000313" key="1">
    <source>
        <dbReference type="EMBL" id="RFM28064.1"/>
    </source>
</evidence>
<dbReference type="AlphaFoldDB" id="A0A3E1NJR3"/>
<evidence type="ECO:0000313" key="2">
    <source>
        <dbReference type="Proteomes" id="UP000261284"/>
    </source>
</evidence>
<dbReference type="Proteomes" id="UP000261284">
    <property type="component" value="Unassembled WGS sequence"/>
</dbReference>
<gene>
    <name evidence="1" type="ORF">DXN05_11040</name>
</gene>
<accession>A0A3E1NJR3</accession>
<dbReference type="InterPro" id="IPR007485">
    <property type="entry name" value="LPS_assembly_LptE"/>
</dbReference>
<dbReference type="EMBL" id="QTJU01000003">
    <property type="protein sequence ID" value="RFM28064.1"/>
    <property type="molecule type" value="Genomic_DNA"/>
</dbReference>
<name>A0A3E1NJR3_9BACT</name>
<dbReference type="GO" id="GO:0043165">
    <property type="term" value="P:Gram-negative-bacterium-type cell outer membrane assembly"/>
    <property type="evidence" value="ECO:0007669"/>
    <property type="project" value="InterPro"/>
</dbReference>
<reference evidence="1 2" key="1">
    <citation type="submission" date="2018-08" db="EMBL/GenBank/DDBJ databases">
        <title>Chitinophagaceae sp. K23C18032701, a novel bacterium isolated from forest soil.</title>
        <authorList>
            <person name="Wang C."/>
        </authorList>
    </citation>
    <scope>NUCLEOTIDE SEQUENCE [LARGE SCALE GENOMIC DNA]</scope>
    <source>
        <strain evidence="1 2">K23C18032701</strain>
    </source>
</reference>
<comment type="caution">
    <text evidence="1">The sequence shown here is derived from an EMBL/GenBank/DDBJ whole genome shotgun (WGS) entry which is preliminary data.</text>
</comment>
<evidence type="ECO:0008006" key="3">
    <source>
        <dbReference type="Google" id="ProtNLM"/>
    </source>
</evidence>
<proteinExistence type="predicted"/>
<sequence>MTRFARTFLPRPLVLVLLAVVFTGLSGCGVYSFKDVSYSPAVKTIKINLFQNKAGYVNPQLAPRLTEGFSQKVSNQTRLTRTTNDDAHYQVSATIVSYRVTTSAISNQQAATNRLTVAVHVEFKNTLDPSLDNNKTRDFDVSRDFEFSANLTLNQVEAQSSFFDDLVKNMSDEIFNRIFSNW</sequence>
<dbReference type="Gene3D" id="3.30.160.150">
    <property type="entry name" value="Lipoprotein like domain"/>
    <property type="match status" value="1"/>
</dbReference>
<dbReference type="PROSITE" id="PS51257">
    <property type="entry name" value="PROKAR_LIPOPROTEIN"/>
    <property type="match status" value="1"/>
</dbReference>